<name>A0A857J9R1_9BURK</name>
<dbReference type="Gene3D" id="3.60.40.10">
    <property type="entry name" value="PPM-type phosphatase domain"/>
    <property type="match status" value="1"/>
</dbReference>
<dbReference type="InterPro" id="IPR001932">
    <property type="entry name" value="PPM-type_phosphatase-like_dom"/>
</dbReference>
<organism evidence="3 4">
    <name type="scientific">Xylophilus rhododendri</name>
    <dbReference type="NCBI Taxonomy" id="2697032"/>
    <lineage>
        <taxon>Bacteria</taxon>
        <taxon>Pseudomonadati</taxon>
        <taxon>Pseudomonadota</taxon>
        <taxon>Betaproteobacteria</taxon>
        <taxon>Burkholderiales</taxon>
        <taxon>Xylophilus</taxon>
    </lineage>
</organism>
<evidence type="ECO:0000313" key="3">
    <source>
        <dbReference type="EMBL" id="QHJ00761.1"/>
    </source>
</evidence>
<dbReference type="AlphaFoldDB" id="A0A857J9R1"/>
<dbReference type="KEGG" id="xyk:GT347_23905"/>
<feature type="compositionally biased region" description="Pro residues" evidence="1">
    <location>
        <begin position="264"/>
        <end position="275"/>
    </location>
</feature>
<evidence type="ECO:0000259" key="2">
    <source>
        <dbReference type="PROSITE" id="PS51746"/>
    </source>
</evidence>
<dbReference type="SMART" id="SM00332">
    <property type="entry name" value="PP2Cc"/>
    <property type="match status" value="1"/>
</dbReference>
<dbReference type="CDD" id="cd00143">
    <property type="entry name" value="PP2Cc"/>
    <property type="match status" value="1"/>
</dbReference>
<dbReference type="SUPFAM" id="SSF81606">
    <property type="entry name" value="PP2C-like"/>
    <property type="match status" value="1"/>
</dbReference>
<proteinExistence type="predicted"/>
<reference evidence="3 4" key="1">
    <citation type="submission" date="2020-01" db="EMBL/GenBank/DDBJ databases">
        <title>Genome sequencing of strain KACC 21265.</title>
        <authorList>
            <person name="Heo J."/>
            <person name="Kim S.-J."/>
            <person name="Kim J.-S."/>
            <person name="Hong S.-B."/>
            <person name="Kwon S.-W."/>
        </authorList>
    </citation>
    <scope>NUCLEOTIDE SEQUENCE [LARGE SCALE GENOMIC DNA]</scope>
    <source>
        <strain evidence="3 4">KACC 21265</strain>
    </source>
</reference>
<evidence type="ECO:0000256" key="1">
    <source>
        <dbReference type="SAM" id="MobiDB-lite"/>
    </source>
</evidence>
<dbReference type="InterPro" id="IPR036457">
    <property type="entry name" value="PPM-type-like_dom_sf"/>
</dbReference>
<feature type="domain" description="PPM-type phosphatase" evidence="2">
    <location>
        <begin position="7"/>
        <end position="248"/>
    </location>
</feature>
<dbReference type="RefSeq" id="WP_160554570.1">
    <property type="nucleotide sequence ID" value="NZ_CP047650.1"/>
</dbReference>
<feature type="region of interest" description="Disordered" evidence="1">
    <location>
        <begin position="252"/>
        <end position="275"/>
    </location>
</feature>
<keyword evidence="4" id="KW-1185">Reference proteome</keyword>
<dbReference type="EMBL" id="CP047650">
    <property type="protein sequence ID" value="QHJ00761.1"/>
    <property type="molecule type" value="Genomic_DNA"/>
</dbReference>
<evidence type="ECO:0000313" key="4">
    <source>
        <dbReference type="Proteomes" id="UP000464787"/>
    </source>
</evidence>
<accession>A0A857J9R1</accession>
<dbReference type="Proteomes" id="UP000464787">
    <property type="component" value="Chromosome"/>
</dbReference>
<dbReference type="Pfam" id="PF13672">
    <property type="entry name" value="PP2C_2"/>
    <property type="match status" value="1"/>
</dbReference>
<gene>
    <name evidence="3" type="ORF">GT347_23905</name>
</gene>
<protein>
    <submittedName>
        <fullName evidence="3">Serine/threonine-protein phosphatase</fullName>
    </submittedName>
</protein>
<dbReference type="PROSITE" id="PS51746">
    <property type="entry name" value="PPM_2"/>
    <property type="match status" value="1"/>
</dbReference>
<sequence length="275" mass="29820">MSSQFRLAGATGIHQGDRAYQQDRVALLSHPRFNGCLLGIVADGMGGRSGGRKASDQVILTAQQLFEQFVPYQEEAPALLRRIAEDAHLVIGLIAMSAEQEPHSTLAAFLINPRGDCHWVHVGDSRIYHYRGRELLTRTSDHSYVQGLVDRGEITEAEANVHPKSNILMGCLGTPEPPPITLHSIARLQPGDTILACSDGLWHYFAPHEIGSAINDLPPRDAAQALVSGARRRARGGGDNLSIALVRMEAPQEEAAPVRATVPPLVPPLAPRRPN</sequence>
<dbReference type="SMART" id="SM00331">
    <property type="entry name" value="PP2C_SIG"/>
    <property type="match status" value="1"/>
</dbReference>